<dbReference type="Proteomes" id="UP000077628">
    <property type="component" value="Unassembled WGS sequence"/>
</dbReference>
<dbReference type="InterPro" id="IPR003423">
    <property type="entry name" value="OMP_efflux"/>
</dbReference>
<comment type="similarity">
    <text evidence="1">Belongs to the outer membrane factor (OMF) (TC 1.B.17) family.</text>
</comment>
<evidence type="ECO:0008006" key="4">
    <source>
        <dbReference type="Google" id="ProtNLM"/>
    </source>
</evidence>
<keyword evidence="3" id="KW-1185">Reference proteome</keyword>
<dbReference type="EMBL" id="LUUK01000177">
    <property type="protein sequence ID" value="OAI17582.1"/>
    <property type="molecule type" value="Genomic_DNA"/>
</dbReference>
<dbReference type="Pfam" id="PF02321">
    <property type="entry name" value="OEP"/>
    <property type="match status" value="1"/>
</dbReference>
<dbReference type="InterPro" id="IPR010131">
    <property type="entry name" value="MdtP/NodT-like"/>
</dbReference>
<dbReference type="Gene3D" id="1.20.1600.10">
    <property type="entry name" value="Outer membrane efflux proteins (OEP)"/>
    <property type="match status" value="1"/>
</dbReference>
<proteinExistence type="inferred from homology"/>
<accession>A0A177NIA3</accession>
<dbReference type="GO" id="GO:0015562">
    <property type="term" value="F:efflux transmembrane transporter activity"/>
    <property type="evidence" value="ECO:0007669"/>
    <property type="project" value="InterPro"/>
</dbReference>
<dbReference type="STRING" id="702114.A1355_08065"/>
<evidence type="ECO:0000256" key="1">
    <source>
        <dbReference type="ARBA" id="ARBA00007613"/>
    </source>
</evidence>
<comment type="caution">
    <text evidence="2">The sequence shown here is derived from an EMBL/GenBank/DDBJ whole genome shotgun (WGS) entry which is preliminary data.</text>
</comment>
<dbReference type="PANTHER" id="PTHR30203">
    <property type="entry name" value="OUTER MEMBRANE CATION EFFLUX PROTEIN"/>
    <property type="match status" value="1"/>
</dbReference>
<gene>
    <name evidence="2" type="ORF">A1355_08065</name>
</gene>
<dbReference type="RefSeq" id="WP_064029550.1">
    <property type="nucleotide sequence ID" value="NZ_LUUK01000177.1"/>
</dbReference>
<reference evidence="3" key="1">
    <citation type="submission" date="2016-03" db="EMBL/GenBank/DDBJ databases">
        <authorList>
            <person name="Heylen K."/>
            <person name="De Vos P."/>
            <person name="Vekeman B."/>
        </authorList>
    </citation>
    <scope>NUCLEOTIDE SEQUENCE [LARGE SCALE GENOMIC DNA]</scope>
    <source>
        <strain evidence="3">R-45383</strain>
    </source>
</reference>
<protein>
    <recommendedName>
        <fullName evidence="4">Transporter</fullName>
    </recommendedName>
</protein>
<organism evidence="2 3">
    <name type="scientific">Methylomonas koyamae</name>
    <dbReference type="NCBI Taxonomy" id="702114"/>
    <lineage>
        <taxon>Bacteria</taxon>
        <taxon>Pseudomonadati</taxon>
        <taxon>Pseudomonadota</taxon>
        <taxon>Gammaproteobacteria</taxon>
        <taxon>Methylococcales</taxon>
        <taxon>Methylococcaceae</taxon>
        <taxon>Methylomonas</taxon>
    </lineage>
</organism>
<dbReference type="AlphaFoldDB" id="A0A177NIA3"/>
<sequence length="435" mass="47707">MKNTDGKNRLVLPIIYFCFVSGVSSSSIVLAEDSTLLPETVTIQQLMEITREKSPRFATLRQRIESANAEVVAAGVLPNPRISYGRYDLLTQQNTMYDGNVQQQVTLEVPVLIAGQHGARVDAAEKSREVTAADIDAEFADLIYQEWSLFVKQLAYKQRIAVLQETARYMGHLAEIISGRARAGSASRYDLLRIEIETKAVQTRLETVSNDLSSTAGDLGILLGLSGWKPQAAGKLDYLNVPTDIEKLWMDAISLNPELEAARRGEIAADAGLERAERERWPIPSLQVGSVFTDKPYGNTSFAGVSVDLPIFDRGQGGVARANAEKQAAILARGLANARTRSALERAVDQLSKRRATRIKFEQEVMGKLVDLKEMGEASYQLGKGSLLELLDASRSRTETELTHLDLMQAEIEAELDILKVAGLLTNTVDSGATQ</sequence>
<evidence type="ECO:0000313" key="2">
    <source>
        <dbReference type="EMBL" id="OAI17582.1"/>
    </source>
</evidence>
<evidence type="ECO:0000313" key="3">
    <source>
        <dbReference type="Proteomes" id="UP000077628"/>
    </source>
</evidence>
<dbReference type="SUPFAM" id="SSF56954">
    <property type="entry name" value="Outer membrane efflux proteins (OEP)"/>
    <property type="match status" value="1"/>
</dbReference>
<name>A0A177NIA3_9GAMM</name>